<organism evidence="1 2">
    <name type="scientific">Falsiroseomonas oleicola</name>
    <dbReference type="NCBI Taxonomy" id="2801474"/>
    <lineage>
        <taxon>Bacteria</taxon>
        <taxon>Pseudomonadati</taxon>
        <taxon>Pseudomonadota</taxon>
        <taxon>Alphaproteobacteria</taxon>
        <taxon>Acetobacterales</taxon>
        <taxon>Roseomonadaceae</taxon>
        <taxon>Falsiroseomonas</taxon>
    </lineage>
</organism>
<name>A0ABS6HD65_9PROT</name>
<dbReference type="RefSeq" id="WP_216877753.1">
    <property type="nucleotide sequence ID" value="NZ_JAERQM010000005.1"/>
</dbReference>
<protein>
    <submittedName>
        <fullName evidence="1">Uncharacterized protein</fullName>
    </submittedName>
</protein>
<dbReference type="Proteomes" id="UP000689967">
    <property type="component" value="Unassembled WGS sequence"/>
</dbReference>
<reference evidence="1 2" key="1">
    <citation type="submission" date="2021-01" db="EMBL/GenBank/DDBJ databases">
        <title>Roseomonas sp. nov, a bacterium isolated from an oil production mixture in Yumen Oilfield.</title>
        <authorList>
            <person name="Wu D."/>
        </authorList>
    </citation>
    <scope>NUCLEOTIDE SEQUENCE [LARGE SCALE GENOMIC DNA]</scope>
    <source>
        <strain evidence="1 2">ROY-5-3</strain>
    </source>
</reference>
<dbReference type="EMBL" id="JAERQM010000005">
    <property type="protein sequence ID" value="MBU8545757.1"/>
    <property type="molecule type" value="Genomic_DNA"/>
</dbReference>
<proteinExistence type="predicted"/>
<gene>
    <name evidence="1" type="ORF">JJQ90_18685</name>
</gene>
<evidence type="ECO:0000313" key="2">
    <source>
        <dbReference type="Proteomes" id="UP000689967"/>
    </source>
</evidence>
<accession>A0ABS6HD65</accession>
<comment type="caution">
    <text evidence="1">The sequence shown here is derived from an EMBL/GenBank/DDBJ whole genome shotgun (WGS) entry which is preliminary data.</text>
</comment>
<keyword evidence="2" id="KW-1185">Reference proteome</keyword>
<sequence length="172" mass="18480">MSWLKRLLGAPQTPTQPASTTPELPTAEEMNFVIPAFGQLMERNAGQLGTVFDEAMLPKSKARLEFVLFCAIGVVESEDEAQQLAAGLLHIADYQPNVGTVPVTQLPALPTLGSPSSPEAIRAAAEAVSAHAVTSRYSAFEMRVQQDLERLNGMADKALAARAARLKHRSGR</sequence>
<evidence type="ECO:0000313" key="1">
    <source>
        <dbReference type="EMBL" id="MBU8545757.1"/>
    </source>
</evidence>